<keyword evidence="5 8" id="KW-0862">Zinc</keyword>
<evidence type="ECO:0000256" key="4">
    <source>
        <dbReference type="ARBA" id="ARBA00022801"/>
    </source>
</evidence>
<keyword evidence="3 8" id="KW-0479">Metal-binding</keyword>
<dbReference type="Gene3D" id="3.40.1050.10">
    <property type="entry name" value="Carbonic anhydrase"/>
    <property type="match status" value="1"/>
</dbReference>
<evidence type="ECO:0000313" key="10">
    <source>
        <dbReference type="EMBL" id="QEG01951.1"/>
    </source>
</evidence>
<dbReference type="GO" id="GO:0004089">
    <property type="term" value="F:carbonate dehydratase activity"/>
    <property type="evidence" value="ECO:0007669"/>
    <property type="project" value="UniProtKB-EC"/>
</dbReference>
<evidence type="ECO:0000313" key="11">
    <source>
        <dbReference type="Proteomes" id="UP000321353"/>
    </source>
</evidence>
<comment type="similarity">
    <text evidence="1">Belongs to the beta-class carbonic anhydrase family.</text>
</comment>
<dbReference type="KEGG" id="smam:Mal15_60320"/>
<evidence type="ECO:0000256" key="3">
    <source>
        <dbReference type="ARBA" id="ARBA00022723"/>
    </source>
</evidence>
<dbReference type="RefSeq" id="WP_147870961.1">
    <property type="nucleotide sequence ID" value="NZ_CP036264.1"/>
</dbReference>
<dbReference type="InterPro" id="IPR001765">
    <property type="entry name" value="Carbonic_anhydrase"/>
</dbReference>
<name>A0A5B9MPC3_9BACT</name>
<dbReference type="PROSITE" id="PS00704">
    <property type="entry name" value="PROK_CO2_ANHYDRASE_1"/>
    <property type="match status" value="1"/>
</dbReference>
<comment type="cofactor">
    <cofactor evidence="8">
        <name>Zn(2+)</name>
        <dbReference type="ChEBI" id="CHEBI:29105"/>
    </cofactor>
    <text evidence="8">Binds 1 zinc ion per subunit.</text>
</comment>
<sequence>MNCALSFLPKRPAERLAVGFTKPHPRFVAPRKYWDLYHRDQFALASHRGEIDYASGFSVHPGGMLRNFEGVPRQGAIPEALQREMIHGYYACASYVDAQIGLLLAELESLGLADNTTVVLLGDNGFHLGDHGMWGVNSPLEHATRVPLIIRPASRQAIASTPSPVESIDLFPTLCDLCGIEIPGNISGRSLTPLIKGTADPMCAELRLRLAKQMRVDATDCQRLRAVSAVSDVALGMRTPDITTLPAAADALRRLKEGNARFVSGKSIHPHETRNWRAQLEQGQHPFAVVLGCSDSRVPPELLFDQGFGDLFVIRVAGNVVDTDVTASIEYAVHYLQTPLVLILGHTGCGAVKATVDHYDNPSEQPKEVVALIKRIEPALKSLPEDTEHAERVSGCVRTNVIHAVQKLSSIADVRQSIGAGQVRIVGAVYDMHNGTVDVIE</sequence>
<dbReference type="GO" id="GO:0008484">
    <property type="term" value="F:sulfuric ester hydrolase activity"/>
    <property type="evidence" value="ECO:0007669"/>
    <property type="project" value="TreeGrafter"/>
</dbReference>
<evidence type="ECO:0000256" key="2">
    <source>
        <dbReference type="ARBA" id="ARBA00012925"/>
    </source>
</evidence>
<dbReference type="CDD" id="cd03378">
    <property type="entry name" value="beta_CA_cladeC"/>
    <property type="match status" value="1"/>
</dbReference>
<dbReference type="Pfam" id="PF00484">
    <property type="entry name" value="Pro_CA"/>
    <property type="match status" value="1"/>
</dbReference>
<dbReference type="InterPro" id="IPR017850">
    <property type="entry name" value="Alkaline_phosphatase_core_sf"/>
</dbReference>
<dbReference type="SMART" id="SM00947">
    <property type="entry name" value="Pro_CA"/>
    <property type="match status" value="1"/>
</dbReference>
<comment type="catalytic activity">
    <reaction evidence="7">
        <text>hydrogencarbonate + H(+) = CO2 + H2O</text>
        <dbReference type="Rhea" id="RHEA:10748"/>
        <dbReference type="ChEBI" id="CHEBI:15377"/>
        <dbReference type="ChEBI" id="CHEBI:15378"/>
        <dbReference type="ChEBI" id="CHEBI:16526"/>
        <dbReference type="ChEBI" id="CHEBI:17544"/>
        <dbReference type="EC" id="4.2.1.1"/>
    </reaction>
</comment>
<dbReference type="GO" id="GO:0005737">
    <property type="term" value="C:cytoplasm"/>
    <property type="evidence" value="ECO:0007669"/>
    <property type="project" value="TreeGrafter"/>
</dbReference>
<evidence type="ECO:0000256" key="6">
    <source>
        <dbReference type="ARBA" id="ARBA00023239"/>
    </source>
</evidence>
<protein>
    <recommendedName>
        <fullName evidence="2">carbonic anhydrase</fullName>
        <ecNumber evidence="2">4.2.1.1</ecNumber>
    </recommendedName>
</protein>
<dbReference type="GO" id="GO:0008270">
    <property type="term" value="F:zinc ion binding"/>
    <property type="evidence" value="ECO:0007669"/>
    <property type="project" value="InterPro"/>
</dbReference>
<dbReference type="PANTHER" id="PTHR45953">
    <property type="entry name" value="IDURONATE 2-SULFATASE"/>
    <property type="match status" value="1"/>
</dbReference>
<keyword evidence="11" id="KW-1185">Reference proteome</keyword>
<dbReference type="PANTHER" id="PTHR45953:SF1">
    <property type="entry name" value="IDURONATE 2-SULFATASE"/>
    <property type="match status" value="1"/>
</dbReference>
<feature type="binding site" evidence="8">
    <location>
        <position position="295"/>
    </location>
    <ligand>
        <name>Zn(2+)</name>
        <dbReference type="ChEBI" id="CHEBI:29105"/>
    </ligand>
</feature>
<keyword evidence="6 10" id="KW-0456">Lyase</keyword>
<feature type="domain" description="Sulfatase N-terminal" evidence="9">
    <location>
        <begin position="66"/>
        <end position="180"/>
    </location>
</feature>
<reference evidence="10 11" key="1">
    <citation type="submission" date="2019-02" db="EMBL/GenBank/DDBJ databases">
        <title>Planctomycetal bacteria perform biofilm scaping via a novel small molecule.</title>
        <authorList>
            <person name="Jeske O."/>
            <person name="Boedeker C."/>
            <person name="Wiegand S."/>
            <person name="Breitling P."/>
            <person name="Kallscheuer N."/>
            <person name="Jogler M."/>
            <person name="Rohde M."/>
            <person name="Petersen J."/>
            <person name="Medema M.H."/>
            <person name="Surup F."/>
            <person name="Jogler C."/>
        </authorList>
    </citation>
    <scope>NUCLEOTIDE SEQUENCE [LARGE SCALE GENOMIC DNA]</scope>
    <source>
        <strain evidence="10 11">Mal15</strain>
    </source>
</reference>
<dbReference type="Proteomes" id="UP000321353">
    <property type="component" value="Chromosome"/>
</dbReference>
<feature type="binding site" evidence="8">
    <location>
        <position position="346"/>
    </location>
    <ligand>
        <name>Zn(2+)</name>
        <dbReference type="ChEBI" id="CHEBI:29105"/>
    </ligand>
</feature>
<organism evidence="10 11">
    <name type="scientific">Stieleria maiorica</name>
    <dbReference type="NCBI Taxonomy" id="2795974"/>
    <lineage>
        <taxon>Bacteria</taxon>
        <taxon>Pseudomonadati</taxon>
        <taxon>Planctomycetota</taxon>
        <taxon>Planctomycetia</taxon>
        <taxon>Pirellulales</taxon>
        <taxon>Pirellulaceae</taxon>
        <taxon>Stieleria</taxon>
    </lineage>
</organism>
<dbReference type="Pfam" id="PF00884">
    <property type="entry name" value="Sulfatase"/>
    <property type="match status" value="1"/>
</dbReference>
<feature type="binding site" evidence="8">
    <location>
        <position position="293"/>
    </location>
    <ligand>
        <name>Zn(2+)</name>
        <dbReference type="ChEBI" id="CHEBI:29105"/>
    </ligand>
</feature>
<keyword evidence="4" id="KW-0378">Hydrolase</keyword>
<dbReference type="SUPFAM" id="SSF53649">
    <property type="entry name" value="Alkaline phosphatase-like"/>
    <property type="match status" value="1"/>
</dbReference>
<gene>
    <name evidence="10" type="primary">cynT_1</name>
    <name evidence="10" type="ORF">Mal15_60320</name>
</gene>
<accession>A0A5B9MPC3</accession>
<evidence type="ECO:0000259" key="9">
    <source>
        <dbReference type="Pfam" id="PF00884"/>
    </source>
</evidence>
<dbReference type="InterPro" id="IPR015892">
    <property type="entry name" value="Carbonic_anhydrase_CS"/>
</dbReference>
<dbReference type="SUPFAM" id="SSF53056">
    <property type="entry name" value="beta-carbonic anhydrase, cab"/>
    <property type="match status" value="1"/>
</dbReference>
<dbReference type="EMBL" id="CP036264">
    <property type="protein sequence ID" value="QEG01951.1"/>
    <property type="molecule type" value="Genomic_DNA"/>
</dbReference>
<evidence type="ECO:0000256" key="5">
    <source>
        <dbReference type="ARBA" id="ARBA00022833"/>
    </source>
</evidence>
<proteinExistence type="inferred from homology"/>
<feature type="binding site" evidence="8">
    <location>
        <position position="349"/>
    </location>
    <ligand>
        <name>Zn(2+)</name>
        <dbReference type="ChEBI" id="CHEBI:29105"/>
    </ligand>
</feature>
<dbReference type="InterPro" id="IPR000917">
    <property type="entry name" value="Sulfatase_N"/>
</dbReference>
<dbReference type="AlphaFoldDB" id="A0A5B9MPC3"/>
<dbReference type="EC" id="4.2.1.1" evidence="2"/>
<evidence type="ECO:0000256" key="7">
    <source>
        <dbReference type="ARBA" id="ARBA00048348"/>
    </source>
</evidence>
<dbReference type="PROSITE" id="PS00705">
    <property type="entry name" value="PROK_CO2_ANHYDRASE_2"/>
    <property type="match status" value="1"/>
</dbReference>
<dbReference type="Gene3D" id="3.40.720.10">
    <property type="entry name" value="Alkaline Phosphatase, subunit A"/>
    <property type="match status" value="1"/>
</dbReference>
<dbReference type="InterPro" id="IPR036874">
    <property type="entry name" value="Carbonic_anhydrase_sf"/>
</dbReference>
<evidence type="ECO:0000256" key="1">
    <source>
        <dbReference type="ARBA" id="ARBA00006217"/>
    </source>
</evidence>
<evidence type="ECO:0000256" key="8">
    <source>
        <dbReference type="PIRSR" id="PIRSR601765-1"/>
    </source>
</evidence>
<dbReference type="GO" id="GO:0015976">
    <property type="term" value="P:carbon utilization"/>
    <property type="evidence" value="ECO:0007669"/>
    <property type="project" value="InterPro"/>
</dbReference>